<feature type="compositionally biased region" description="Basic and acidic residues" evidence="1">
    <location>
        <begin position="750"/>
        <end position="770"/>
    </location>
</feature>
<evidence type="ECO:0000256" key="1">
    <source>
        <dbReference type="SAM" id="MobiDB-lite"/>
    </source>
</evidence>
<dbReference type="AlphaFoldDB" id="A0A2U3DV83"/>
<protein>
    <submittedName>
        <fullName evidence="2">Uncharacterized protein</fullName>
    </submittedName>
</protein>
<feature type="compositionally biased region" description="Low complexity" evidence="1">
    <location>
        <begin position="773"/>
        <end position="788"/>
    </location>
</feature>
<organism evidence="2 3">
    <name type="scientific">Purpureocillium lilacinum</name>
    <name type="common">Paecilomyces lilacinus</name>
    <dbReference type="NCBI Taxonomy" id="33203"/>
    <lineage>
        <taxon>Eukaryota</taxon>
        <taxon>Fungi</taxon>
        <taxon>Dikarya</taxon>
        <taxon>Ascomycota</taxon>
        <taxon>Pezizomycotina</taxon>
        <taxon>Sordariomycetes</taxon>
        <taxon>Hypocreomycetidae</taxon>
        <taxon>Hypocreales</taxon>
        <taxon>Ophiocordycipitaceae</taxon>
        <taxon>Purpureocillium</taxon>
    </lineage>
</organism>
<name>A0A2U3DV83_PURLI</name>
<feature type="region of interest" description="Disordered" evidence="1">
    <location>
        <begin position="349"/>
        <end position="403"/>
    </location>
</feature>
<evidence type="ECO:0000313" key="2">
    <source>
        <dbReference type="EMBL" id="PWI66158.1"/>
    </source>
</evidence>
<feature type="region of interest" description="Disordered" evidence="1">
    <location>
        <begin position="415"/>
        <end position="485"/>
    </location>
</feature>
<feature type="region of interest" description="Disordered" evidence="1">
    <location>
        <begin position="497"/>
        <end position="558"/>
    </location>
</feature>
<feature type="compositionally biased region" description="Polar residues" evidence="1">
    <location>
        <begin position="1126"/>
        <end position="1136"/>
    </location>
</feature>
<sequence>MLSRDETTGGRERWPPSQFCKVVQPPSLVLRQPFWSQPSPSQCGTKSSSSRGNVEEEGSYMKPTEQIYQIDTSSGFHENRLSNTSRTLLPGCYQASGCGPPIGWMGHSDTMVQAITTHIVLGTSSAMAMGRPLRSDEQKGKYENLHAQAGPGMHQPRDHSRLWEYRYRKTTYVQPRASNLSPVCEVHIDVALRVGSHLKQGTSQLTEGTLDVIVATTSKLVEHQKHRTEHGQVYRELSAYMSSRSNLLLNVPESPMTRSASAAESTWRFADIKSSGAVPLMASANRAAQLARTWLWQRLCWFSRTMHVKNGKTAGSTRYADRESTLQLTASAAAAWRLVRLDRRAFPAPEDERVTHEPRRAEETRRRGRGAPCGMDDGLEGPSTTNINPTGMAGRGPSPPVRICECFQRPMQRVDRREGNEGLLARRSSGRRRGDLGRRRPTLESRQVAPRSTTGPSRALAAGLTPKPVVRHTRPMRVGSTRSPRCSLAKNKVCRQGCGHDGQQTRPAPAPPAVPLQHQTDFDNPLSSRPAERAENSHQVRPSASCNKTVSTGIGERSVSPQPWAWSIWILEPPWWRLRTRCWLLGGLLSSGDCPLAVAKNGRLHCEVTTAIDDGPLSAVAGFFFAGHGRRSGTKRIFSTMHQTRELRHAGSRRGPGDDAVTWDRLTVDGRSVGRPATPGGHDWAYGLAPPVGAWHAGPRALDTVGAAAGGAGAGAVCCCGCFPQPPIPKGIAAQPSGERGALKGGHSFEASRVESRRAESRADCPHKTPVESTRAATGTTASGTGSRYVSDPSARQVVTSADWPAALALLGLRAPGASPLAAASPPKRPPPQPLSASARAAAPLLAHGAPLKTAQQDPGLPPSTSGRASGARSTGPVHLCPPAEAWRECLWTGVPCCVSLHKCAGASHPSIAPGRAPSIVAAGGRRAAATLVLHCTSPVSHPLCAVLCRAGSPPTQRAWCPRHSTLPSRFHTGPSYCRAPCAVLGALHPPPTAAAAADAAASTLLLSIQSMPAAHSAAALSATTLAAASHWWPFFLSFFSFCPHSTTTITLSPPPSSLHLPVRSSYTALLPSLSSSHPPPFVAWFALPSVNLVRESFVLVRACIASSPPAATAAPAPTGTQQTAFPQRQGGQRVE</sequence>
<gene>
    <name evidence="2" type="ORF">PCL_05376</name>
</gene>
<feature type="compositionally biased region" description="Basic and acidic residues" evidence="1">
    <location>
        <begin position="349"/>
        <end position="365"/>
    </location>
</feature>
<feature type="compositionally biased region" description="Basic and acidic residues" evidence="1">
    <location>
        <begin position="432"/>
        <end position="443"/>
    </location>
</feature>
<feature type="compositionally biased region" description="Polar residues" evidence="1">
    <location>
        <begin position="539"/>
        <end position="552"/>
    </location>
</feature>
<evidence type="ECO:0000313" key="3">
    <source>
        <dbReference type="Proteomes" id="UP000245956"/>
    </source>
</evidence>
<proteinExistence type="predicted"/>
<accession>A0A2U3DV83</accession>
<feature type="region of interest" description="Disordered" evidence="1">
    <location>
        <begin position="853"/>
        <end position="877"/>
    </location>
</feature>
<dbReference type="EMBL" id="LCWV01000027">
    <property type="protein sequence ID" value="PWI66158.1"/>
    <property type="molecule type" value="Genomic_DNA"/>
</dbReference>
<feature type="region of interest" description="Disordered" evidence="1">
    <location>
        <begin position="820"/>
        <end position="839"/>
    </location>
</feature>
<feature type="compositionally biased region" description="Low complexity" evidence="1">
    <location>
        <begin position="1110"/>
        <end position="1125"/>
    </location>
</feature>
<reference evidence="2 3" key="1">
    <citation type="journal article" date="2016" name="Front. Microbiol.">
        <title>Genome and transcriptome sequences reveal the specific parasitism of the nematophagous Purpureocillium lilacinum 36-1.</title>
        <authorList>
            <person name="Xie J."/>
            <person name="Li S."/>
            <person name="Mo C."/>
            <person name="Xiao X."/>
            <person name="Peng D."/>
            <person name="Wang G."/>
            <person name="Xiao Y."/>
        </authorList>
    </citation>
    <scope>NUCLEOTIDE SEQUENCE [LARGE SCALE GENOMIC DNA]</scope>
    <source>
        <strain evidence="2 3">36-1</strain>
    </source>
</reference>
<comment type="caution">
    <text evidence="2">The sequence shown here is derived from an EMBL/GenBank/DDBJ whole genome shotgun (WGS) entry which is preliminary data.</text>
</comment>
<feature type="compositionally biased region" description="Polar residues" evidence="1">
    <location>
        <begin position="34"/>
        <end position="52"/>
    </location>
</feature>
<dbReference type="Proteomes" id="UP000245956">
    <property type="component" value="Unassembled WGS sequence"/>
</dbReference>
<feature type="region of interest" description="Disordered" evidence="1">
    <location>
        <begin position="1110"/>
        <end position="1136"/>
    </location>
</feature>
<feature type="region of interest" description="Disordered" evidence="1">
    <location>
        <begin position="734"/>
        <end position="792"/>
    </location>
</feature>
<feature type="region of interest" description="Disordered" evidence="1">
    <location>
        <begin position="32"/>
        <end position="62"/>
    </location>
</feature>